<comment type="caution">
    <text evidence="3">The sequence shown here is derived from an EMBL/GenBank/DDBJ whole genome shotgun (WGS) entry which is preliminary data.</text>
</comment>
<reference evidence="3" key="1">
    <citation type="submission" date="2021-03" db="EMBL/GenBank/DDBJ databases">
        <authorList>
            <person name="Alouane T."/>
            <person name="Langin T."/>
            <person name="Bonhomme L."/>
        </authorList>
    </citation>
    <scope>NUCLEOTIDE SEQUENCE</scope>
    <source>
        <strain evidence="3">MDC_Fg202</strain>
    </source>
</reference>
<protein>
    <submittedName>
        <fullName evidence="3">Uncharacterized protein</fullName>
    </submittedName>
</protein>
<keyword evidence="2" id="KW-1133">Transmembrane helix</keyword>
<sequence>MPMLLVDNEASSMSRRRRHPIKKRRGKKRYYKKLNTEPTDSNSRHTTPHITVVEPQQLLTENEVSVDLENLGEDNIAHCFMTKDDTDPKLVGKSKPVVSFCHPDTLSELQSNSPRLSLEKVCLIDDRTCQGLTSKAIGVCEPLNVYEMFEKLKRKRFFIKEPSIHRRLIFITDLNGHSLSALMATVPPSHVDALIAFFHAHITLHPHLGIFVRLGPRHRKDRNQLRNILDMSFLQDKTIPQGQETDYLCESQVSVLITAINSKIWTGYCFVDTYHELAEKRQTVESYCKNELDPDQLQKDPCVDHESENPILDPGEYFLTSLDCQLKVFKNEWMETNRMFTERVQEYVWASHTPQRLALTDIPYSQIDQFPYEAQNLPERSSRARQEPLKWLRQTRRILTALILCLDLTISCWDNYPFQGQFQTEYAQRCLTSIQQSFVESKNCLKKLEGIRTLCDEHKEAVLSPATIAATMLSMQEKAIPTMLGPTKVSFFILTPVLTLAVYALSWTIRSWEKIQRFFNHMKPQGVYQPETIELEEIV</sequence>
<accession>A0A9N8NDM7</accession>
<gene>
    <name evidence="3" type="ORF">MDCFG202_LOCUS50921</name>
</gene>
<keyword evidence="2" id="KW-0812">Transmembrane</keyword>
<evidence type="ECO:0000313" key="4">
    <source>
        <dbReference type="Proteomes" id="UP000746612"/>
    </source>
</evidence>
<dbReference type="EMBL" id="CAJPIJ010000076">
    <property type="protein sequence ID" value="CAG1967864.1"/>
    <property type="molecule type" value="Genomic_DNA"/>
</dbReference>
<dbReference type="AlphaFoldDB" id="A0A9N8NDM7"/>
<organism evidence="3 4">
    <name type="scientific">Gibberella zeae</name>
    <name type="common">Wheat head blight fungus</name>
    <name type="synonym">Fusarium graminearum</name>
    <dbReference type="NCBI Taxonomy" id="5518"/>
    <lineage>
        <taxon>Eukaryota</taxon>
        <taxon>Fungi</taxon>
        <taxon>Dikarya</taxon>
        <taxon>Ascomycota</taxon>
        <taxon>Pezizomycotina</taxon>
        <taxon>Sordariomycetes</taxon>
        <taxon>Hypocreomycetidae</taxon>
        <taxon>Hypocreales</taxon>
        <taxon>Nectriaceae</taxon>
        <taxon>Fusarium</taxon>
    </lineage>
</organism>
<dbReference type="Proteomes" id="UP000746612">
    <property type="component" value="Unassembled WGS sequence"/>
</dbReference>
<evidence type="ECO:0000256" key="2">
    <source>
        <dbReference type="SAM" id="Phobius"/>
    </source>
</evidence>
<feature type="transmembrane region" description="Helical" evidence="2">
    <location>
        <begin position="489"/>
        <end position="509"/>
    </location>
</feature>
<evidence type="ECO:0000313" key="3">
    <source>
        <dbReference type="EMBL" id="CAG1967864.1"/>
    </source>
</evidence>
<feature type="region of interest" description="Disordered" evidence="1">
    <location>
        <begin position="1"/>
        <end position="27"/>
    </location>
</feature>
<keyword evidence="2" id="KW-0472">Membrane</keyword>
<evidence type="ECO:0000256" key="1">
    <source>
        <dbReference type="SAM" id="MobiDB-lite"/>
    </source>
</evidence>
<proteinExistence type="predicted"/>
<name>A0A9N8NDM7_GIBZA</name>
<feature type="compositionally biased region" description="Basic residues" evidence="1">
    <location>
        <begin position="14"/>
        <end position="27"/>
    </location>
</feature>